<dbReference type="Pfam" id="PF00702">
    <property type="entry name" value="Hydrolase"/>
    <property type="match status" value="1"/>
</dbReference>
<evidence type="ECO:0000313" key="5">
    <source>
        <dbReference type="Proteomes" id="UP000190395"/>
    </source>
</evidence>
<dbReference type="SFLD" id="SFLDG01129">
    <property type="entry name" value="C1.5:_HAD__Beta-PGM__Phosphata"/>
    <property type="match status" value="1"/>
</dbReference>
<keyword evidence="5" id="KW-1185">Reference proteome</keyword>
<evidence type="ECO:0000313" key="4">
    <source>
        <dbReference type="EMBL" id="SJZ68632.1"/>
    </source>
</evidence>
<proteinExistence type="predicted"/>
<reference evidence="4 5" key="1">
    <citation type="submission" date="2017-02" db="EMBL/GenBank/DDBJ databases">
        <authorList>
            <person name="Peterson S.W."/>
        </authorList>
    </citation>
    <scope>NUCLEOTIDE SEQUENCE [LARGE SCALE GENOMIC DNA]</scope>
    <source>
        <strain evidence="4 5">ATCC BAA-909</strain>
    </source>
</reference>
<dbReference type="EMBL" id="FUXC01000004">
    <property type="protein sequence ID" value="SJZ68632.1"/>
    <property type="molecule type" value="Genomic_DNA"/>
</dbReference>
<name>A0A1T4MNP4_9SPIR</name>
<dbReference type="RefSeq" id="WP_078930692.1">
    <property type="nucleotide sequence ID" value="NZ_FUXC01000004.1"/>
</dbReference>
<dbReference type="OrthoDB" id="358703at2"/>
<evidence type="ECO:0000256" key="2">
    <source>
        <dbReference type="ARBA" id="ARBA00022801"/>
    </source>
</evidence>
<gene>
    <name evidence="4" type="ORF">SAMN02745152_00943</name>
</gene>
<dbReference type="InterPro" id="IPR023214">
    <property type="entry name" value="HAD_sf"/>
</dbReference>
<dbReference type="GO" id="GO:0046872">
    <property type="term" value="F:metal ion binding"/>
    <property type="evidence" value="ECO:0007669"/>
    <property type="project" value="UniProtKB-KW"/>
</dbReference>
<organism evidence="4 5">
    <name type="scientific">Treponema berlinense</name>
    <dbReference type="NCBI Taxonomy" id="225004"/>
    <lineage>
        <taxon>Bacteria</taxon>
        <taxon>Pseudomonadati</taxon>
        <taxon>Spirochaetota</taxon>
        <taxon>Spirochaetia</taxon>
        <taxon>Spirochaetales</taxon>
        <taxon>Treponemataceae</taxon>
        <taxon>Treponema</taxon>
    </lineage>
</organism>
<keyword evidence="2 4" id="KW-0378">Hydrolase</keyword>
<accession>A0A1T4MNP4</accession>
<keyword evidence="3" id="KW-0460">Magnesium</keyword>
<evidence type="ECO:0000256" key="1">
    <source>
        <dbReference type="ARBA" id="ARBA00022723"/>
    </source>
</evidence>
<dbReference type="STRING" id="225004.SAMN02745152_00943"/>
<sequence length="219" mass="24813">MKIYFIPEKVRVLIFDVDSTLYTNPEYANEQIDGQIRHFAQIRKISADEARRLFSDFRKNWAQTHSGQKISLGNLLTHFGISIEESILWRKKLINPSEFLKPDARLFKTLSDLKEKFYLICVTNNPVLTARKTLEALGISGLIPEIIGLDTTLKSKPAREIFELAAKTAGTALNTKIKFEECISIGDRYDIDLDLPLKLGMGAILVDGVKDVYLLPEVL</sequence>
<dbReference type="Proteomes" id="UP000190395">
    <property type="component" value="Unassembled WGS sequence"/>
</dbReference>
<dbReference type="PANTHER" id="PTHR46470:SF2">
    <property type="entry name" value="GLYCERALDEHYDE 3-PHOSPHATE PHOSPHATASE"/>
    <property type="match status" value="1"/>
</dbReference>
<evidence type="ECO:0000256" key="3">
    <source>
        <dbReference type="ARBA" id="ARBA00022842"/>
    </source>
</evidence>
<protein>
    <submittedName>
        <fullName evidence="4">Putative hydrolase of the HAD superfamily</fullName>
    </submittedName>
</protein>
<dbReference type="GeneID" id="303367197"/>
<dbReference type="SUPFAM" id="SSF56784">
    <property type="entry name" value="HAD-like"/>
    <property type="match status" value="1"/>
</dbReference>
<keyword evidence="1" id="KW-0479">Metal-binding</keyword>
<dbReference type="PANTHER" id="PTHR46470">
    <property type="entry name" value="N-ACYLNEURAMINATE-9-PHOSPHATASE"/>
    <property type="match status" value="1"/>
</dbReference>
<dbReference type="Gene3D" id="3.40.50.1000">
    <property type="entry name" value="HAD superfamily/HAD-like"/>
    <property type="match status" value="1"/>
</dbReference>
<dbReference type="Gene3D" id="1.10.150.520">
    <property type="match status" value="1"/>
</dbReference>
<dbReference type="AlphaFoldDB" id="A0A1T4MNP4"/>
<dbReference type="InterPro" id="IPR036412">
    <property type="entry name" value="HAD-like_sf"/>
</dbReference>
<dbReference type="GO" id="GO:0016791">
    <property type="term" value="F:phosphatase activity"/>
    <property type="evidence" value="ECO:0007669"/>
    <property type="project" value="TreeGrafter"/>
</dbReference>
<dbReference type="InterPro" id="IPR051400">
    <property type="entry name" value="HAD-like_hydrolase"/>
</dbReference>
<dbReference type="SFLD" id="SFLDS00003">
    <property type="entry name" value="Haloacid_Dehalogenase"/>
    <property type="match status" value="1"/>
</dbReference>